<proteinExistence type="predicted"/>
<keyword evidence="3" id="KW-1185">Reference proteome</keyword>
<name>A0ABP5EQP3_9ACTN</name>
<reference evidence="3" key="1">
    <citation type="journal article" date="2019" name="Int. J. Syst. Evol. Microbiol.">
        <title>The Global Catalogue of Microorganisms (GCM) 10K type strain sequencing project: providing services to taxonomists for standard genome sequencing and annotation.</title>
        <authorList>
            <consortium name="The Broad Institute Genomics Platform"/>
            <consortium name="The Broad Institute Genome Sequencing Center for Infectious Disease"/>
            <person name="Wu L."/>
            <person name="Ma J."/>
        </authorList>
    </citation>
    <scope>NUCLEOTIDE SEQUENCE [LARGE SCALE GENOMIC DNA]</scope>
    <source>
        <strain evidence="3">JCM 15313</strain>
    </source>
</reference>
<protein>
    <submittedName>
        <fullName evidence="2">Uncharacterized protein</fullName>
    </submittedName>
</protein>
<evidence type="ECO:0000256" key="1">
    <source>
        <dbReference type="SAM" id="MobiDB-lite"/>
    </source>
</evidence>
<evidence type="ECO:0000313" key="2">
    <source>
        <dbReference type="EMBL" id="GAA2005127.1"/>
    </source>
</evidence>
<gene>
    <name evidence="2" type="ORF">GCM10009799_35640</name>
</gene>
<dbReference type="Proteomes" id="UP001501585">
    <property type="component" value="Unassembled WGS sequence"/>
</dbReference>
<dbReference type="EMBL" id="BAAAPC010000015">
    <property type="protein sequence ID" value="GAA2005127.1"/>
    <property type="molecule type" value="Genomic_DNA"/>
</dbReference>
<feature type="region of interest" description="Disordered" evidence="1">
    <location>
        <begin position="1"/>
        <end position="50"/>
    </location>
</feature>
<feature type="compositionally biased region" description="Basic and acidic residues" evidence="1">
    <location>
        <begin position="24"/>
        <end position="33"/>
    </location>
</feature>
<comment type="caution">
    <text evidence="2">The sequence shown here is derived from an EMBL/GenBank/DDBJ whole genome shotgun (WGS) entry which is preliminary data.</text>
</comment>
<sequence>MSPVRSPAPSTRRECRGRASRVPPPEDHREANDGHPANVPIPTVGNRPKTREAVLGIRGRFAEEEPENIAEWPC</sequence>
<accession>A0ABP5EQP3</accession>
<evidence type="ECO:0000313" key="3">
    <source>
        <dbReference type="Proteomes" id="UP001501585"/>
    </source>
</evidence>
<organism evidence="2 3">
    <name type="scientific">Nocardiopsis rhodophaea</name>
    <dbReference type="NCBI Taxonomy" id="280238"/>
    <lineage>
        <taxon>Bacteria</taxon>
        <taxon>Bacillati</taxon>
        <taxon>Actinomycetota</taxon>
        <taxon>Actinomycetes</taxon>
        <taxon>Streptosporangiales</taxon>
        <taxon>Nocardiopsidaceae</taxon>
        <taxon>Nocardiopsis</taxon>
    </lineage>
</organism>